<organism evidence="4 5">
    <name type="scientific">Tsukamurella spumae</name>
    <dbReference type="NCBI Taxonomy" id="44753"/>
    <lineage>
        <taxon>Bacteria</taxon>
        <taxon>Bacillati</taxon>
        <taxon>Actinomycetota</taxon>
        <taxon>Actinomycetes</taxon>
        <taxon>Mycobacteriales</taxon>
        <taxon>Tsukamurellaceae</taxon>
        <taxon>Tsukamurella</taxon>
    </lineage>
</organism>
<protein>
    <submittedName>
        <fullName evidence="4">SDR family NAD(P)-dependent oxidoreductase</fullName>
    </submittedName>
</protein>
<reference evidence="4 5" key="1">
    <citation type="submission" date="2020-04" db="EMBL/GenBank/DDBJ databases">
        <title>MicrobeNet Type strains.</title>
        <authorList>
            <person name="Nicholson A.C."/>
        </authorList>
    </citation>
    <scope>NUCLEOTIDE SEQUENCE [LARGE SCALE GENOMIC DNA]</scope>
    <source>
        <strain evidence="4 5">DSM 44113</strain>
    </source>
</reference>
<comment type="similarity">
    <text evidence="1 3">Belongs to the short-chain dehydrogenases/reductases (SDR) family.</text>
</comment>
<dbReference type="InterPro" id="IPR020904">
    <property type="entry name" value="Sc_DH/Rdtase_CS"/>
</dbReference>
<dbReference type="RefSeq" id="WP_168547227.1">
    <property type="nucleotide sequence ID" value="NZ_JAAXOQ010000028.1"/>
</dbReference>
<evidence type="ECO:0000313" key="5">
    <source>
        <dbReference type="Proteomes" id="UP000582646"/>
    </source>
</evidence>
<dbReference type="PROSITE" id="PS00061">
    <property type="entry name" value="ADH_SHORT"/>
    <property type="match status" value="1"/>
</dbReference>
<dbReference type="PANTHER" id="PTHR44196:SF1">
    <property type="entry name" value="DEHYDROGENASE_REDUCTASE SDR FAMILY MEMBER 7B"/>
    <property type="match status" value="1"/>
</dbReference>
<dbReference type="NCBIfam" id="NF005878">
    <property type="entry name" value="PRK07825.1"/>
    <property type="match status" value="1"/>
</dbReference>
<keyword evidence="2" id="KW-0560">Oxidoreductase</keyword>
<evidence type="ECO:0000256" key="1">
    <source>
        <dbReference type="ARBA" id="ARBA00006484"/>
    </source>
</evidence>
<name>A0A846X7L3_9ACTN</name>
<keyword evidence="5" id="KW-1185">Reference proteome</keyword>
<gene>
    <name evidence="4" type="ORF">HF999_18060</name>
</gene>
<dbReference type="InterPro" id="IPR036291">
    <property type="entry name" value="NAD(P)-bd_dom_sf"/>
</dbReference>
<dbReference type="PRINTS" id="PR00081">
    <property type="entry name" value="GDHRDH"/>
</dbReference>
<dbReference type="Pfam" id="PF00106">
    <property type="entry name" value="adh_short"/>
    <property type="match status" value="1"/>
</dbReference>
<comment type="caution">
    <text evidence="4">The sequence shown here is derived from an EMBL/GenBank/DDBJ whole genome shotgun (WGS) entry which is preliminary data.</text>
</comment>
<dbReference type="Proteomes" id="UP000582646">
    <property type="component" value="Unassembled WGS sequence"/>
</dbReference>
<dbReference type="GO" id="GO:0016491">
    <property type="term" value="F:oxidoreductase activity"/>
    <property type="evidence" value="ECO:0007669"/>
    <property type="project" value="UniProtKB-KW"/>
</dbReference>
<dbReference type="InterPro" id="IPR002347">
    <property type="entry name" value="SDR_fam"/>
</dbReference>
<dbReference type="CDD" id="cd05233">
    <property type="entry name" value="SDR_c"/>
    <property type="match status" value="1"/>
</dbReference>
<accession>A0A846X7L3</accession>
<sequence>MAELNGRRIAVTGGGSGIGAATCRLLGARGARVWIGDRDEAAAQAVAASIRDAGGRADSVRLDVTDEASFEAFLAAAEADGPLDALVNNAGVMWVGSFVDEGAASIQRQVAVNLVGPILGTRLAARRMLPRRHGHIVTVASAASKLSPAGEATYSATKHGIYGYLRAVRRELRGTGVELSVVMPAVVDTALAAGTTTGAAAMLTPERIAAAIADALARPRFEVHVPRTVGLLHRLQTLAPQPVRDLLDRFLVPDQVRSADHAVRADYERDAVGDSDSPR</sequence>
<dbReference type="AlphaFoldDB" id="A0A846X7L3"/>
<dbReference type="PANTHER" id="PTHR44196">
    <property type="entry name" value="DEHYDROGENASE/REDUCTASE SDR FAMILY MEMBER 7B"/>
    <property type="match status" value="1"/>
</dbReference>
<dbReference type="GO" id="GO:0016020">
    <property type="term" value="C:membrane"/>
    <property type="evidence" value="ECO:0007669"/>
    <property type="project" value="TreeGrafter"/>
</dbReference>
<dbReference type="PRINTS" id="PR00080">
    <property type="entry name" value="SDRFAMILY"/>
</dbReference>
<evidence type="ECO:0000256" key="2">
    <source>
        <dbReference type="ARBA" id="ARBA00023002"/>
    </source>
</evidence>
<evidence type="ECO:0000313" key="4">
    <source>
        <dbReference type="EMBL" id="NKY20269.1"/>
    </source>
</evidence>
<evidence type="ECO:0000256" key="3">
    <source>
        <dbReference type="RuleBase" id="RU000363"/>
    </source>
</evidence>
<proteinExistence type="inferred from homology"/>
<dbReference type="Gene3D" id="3.40.50.720">
    <property type="entry name" value="NAD(P)-binding Rossmann-like Domain"/>
    <property type="match status" value="1"/>
</dbReference>
<dbReference type="SUPFAM" id="SSF51735">
    <property type="entry name" value="NAD(P)-binding Rossmann-fold domains"/>
    <property type="match status" value="1"/>
</dbReference>
<dbReference type="EMBL" id="JAAXOQ010000028">
    <property type="protein sequence ID" value="NKY20269.1"/>
    <property type="molecule type" value="Genomic_DNA"/>
</dbReference>